<name>A0AAD6HI39_9EURO</name>
<evidence type="ECO:0000256" key="4">
    <source>
        <dbReference type="ARBA" id="ARBA00023163"/>
    </source>
</evidence>
<evidence type="ECO:0000313" key="7">
    <source>
        <dbReference type="Proteomes" id="UP001215712"/>
    </source>
</evidence>
<protein>
    <submittedName>
        <fullName evidence="6">Transcriptional regulator family: Fungal Specific TF</fullName>
    </submittedName>
</protein>
<evidence type="ECO:0000256" key="1">
    <source>
        <dbReference type="ARBA" id="ARBA00004123"/>
    </source>
</evidence>
<keyword evidence="4" id="KW-0804">Transcription</keyword>
<evidence type="ECO:0000256" key="5">
    <source>
        <dbReference type="ARBA" id="ARBA00023242"/>
    </source>
</evidence>
<proteinExistence type="predicted"/>
<reference evidence="6" key="2">
    <citation type="submission" date="2023-01" db="EMBL/GenBank/DDBJ databases">
        <authorList>
            <person name="Petersen C."/>
        </authorList>
    </citation>
    <scope>NUCLEOTIDE SEQUENCE</scope>
    <source>
        <strain evidence="6">IBT 17514</strain>
    </source>
</reference>
<dbReference type="GO" id="GO:0000976">
    <property type="term" value="F:transcription cis-regulatory region binding"/>
    <property type="evidence" value="ECO:0007669"/>
    <property type="project" value="TreeGrafter"/>
</dbReference>
<comment type="caution">
    <text evidence="6">The sequence shown here is derived from an EMBL/GenBank/DDBJ whole genome shotgun (WGS) entry which is preliminary data.</text>
</comment>
<dbReference type="Proteomes" id="UP001215712">
    <property type="component" value="Unassembled WGS sequence"/>
</dbReference>
<dbReference type="GO" id="GO:0045944">
    <property type="term" value="P:positive regulation of transcription by RNA polymerase II"/>
    <property type="evidence" value="ECO:0007669"/>
    <property type="project" value="TreeGrafter"/>
</dbReference>
<gene>
    <name evidence="6" type="ORF">N7493_007421</name>
</gene>
<comment type="subcellular location">
    <subcellularLocation>
        <location evidence="1">Nucleus</location>
    </subcellularLocation>
</comment>
<keyword evidence="7" id="KW-1185">Reference proteome</keyword>
<dbReference type="PANTHER" id="PTHR37534">
    <property type="entry name" value="TRANSCRIPTIONAL ACTIVATOR PROTEIN UGA3"/>
    <property type="match status" value="1"/>
</dbReference>
<dbReference type="InterPro" id="IPR036864">
    <property type="entry name" value="Zn2-C6_fun-type_DNA-bd_sf"/>
</dbReference>
<reference evidence="6" key="1">
    <citation type="journal article" date="2023" name="IMA Fungus">
        <title>Comparative genomic study of the Penicillium genus elucidates a diverse pangenome and 15 lateral gene transfer events.</title>
        <authorList>
            <person name="Petersen C."/>
            <person name="Sorensen T."/>
            <person name="Nielsen M.R."/>
            <person name="Sondergaard T.E."/>
            <person name="Sorensen J.L."/>
            <person name="Fitzpatrick D.A."/>
            <person name="Frisvad J.C."/>
            <person name="Nielsen K.L."/>
        </authorList>
    </citation>
    <scope>NUCLEOTIDE SEQUENCE</scope>
    <source>
        <strain evidence="6">IBT 17514</strain>
    </source>
</reference>
<evidence type="ECO:0000313" key="6">
    <source>
        <dbReference type="EMBL" id="KAJ5718966.1"/>
    </source>
</evidence>
<dbReference type="GO" id="GO:0008270">
    <property type="term" value="F:zinc ion binding"/>
    <property type="evidence" value="ECO:0007669"/>
    <property type="project" value="InterPro"/>
</dbReference>
<keyword evidence="5" id="KW-0539">Nucleus</keyword>
<dbReference type="AlphaFoldDB" id="A0AAD6HI39"/>
<keyword evidence="3" id="KW-0238">DNA-binding</keyword>
<dbReference type="PANTHER" id="PTHR37534:SF2">
    <property type="entry name" value="N-ACETYLTRANSFERASE DOMAIN-CONTAINING PROTEIN"/>
    <property type="match status" value="1"/>
</dbReference>
<dbReference type="InterPro" id="IPR001138">
    <property type="entry name" value="Zn2Cys6_DnaBD"/>
</dbReference>
<accession>A0AAD6HI39</accession>
<dbReference type="InterPro" id="IPR021858">
    <property type="entry name" value="Fun_TF"/>
</dbReference>
<dbReference type="EMBL" id="JAQJAN010000011">
    <property type="protein sequence ID" value="KAJ5718966.1"/>
    <property type="molecule type" value="Genomic_DNA"/>
</dbReference>
<evidence type="ECO:0000256" key="2">
    <source>
        <dbReference type="ARBA" id="ARBA00023015"/>
    </source>
</evidence>
<organism evidence="6 7">
    <name type="scientific">Penicillium malachiteum</name>
    <dbReference type="NCBI Taxonomy" id="1324776"/>
    <lineage>
        <taxon>Eukaryota</taxon>
        <taxon>Fungi</taxon>
        <taxon>Dikarya</taxon>
        <taxon>Ascomycota</taxon>
        <taxon>Pezizomycotina</taxon>
        <taxon>Eurotiomycetes</taxon>
        <taxon>Eurotiomycetidae</taxon>
        <taxon>Eurotiales</taxon>
        <taxon>Aspergillaceae</taxon>
        <taxon>Penicillium</taxon>
    </lineage>
</organism>
<dbReference type="Pfam" id="PF11951">
    <property type="entry name" value="Fungal_trans_2"/>
    <property type="match status" value="1"/>
</dbReference>
<dbReference type="CDD" id="cd00067">
    <property type="entry name" value="GAL4"/>
    <property type="match status" value="1"/>
</dbReference>
<keyword evidence="2" id="KW-0805">Transcription regulation</keyword>
<dbReference type="SUPFAM" id="SSF57701">
    <property type="entry name" value="Zn2/Cys6 DNA-binding domain"/>
    <property type="match status" value="1"/>
</dbReference>
<dbReference type="GO" id="GO:0000981">
    <property type="term" value="F:DNA-binding transcription factor activity, RNA polymerase II-specific"/>
    <property type="evidence" value="ECO:0007669"/>
    <property type="project" value="InterPro"/>
</dbReference>
<sequence length="537" mass="60628">MTTTRNPQCCDPCRLLHHKCDRLPPTISPLFLTAIGDGIRPKCGRCLRTGRTCLRGEKRMQFRQAKDRGFRTRFPRNQVWLKPPPRVDFVLESGSDETVHDIEQPLTIDNAEHANTTVDSASVQINREQLETTSGEVPYLPSTELDSDQYPYLPSVGERPVLQPRRRFWPLRDPQEAHLLKHFVDRIASFFDCTDRQQHFAVHIPYRARYCDTLFNAIMALSARHLSHTAQFDTFVSDHYYQACLETLIPSLNDHEVTMDDDLLAATVLLRLLEEFDVPLAGSDLRGHSFGTKAFIQGPPPSMTTTPSLRQAVYWSGLRQEIYNALSLQQAPDIDLSSLHSLFTALGPDAGDCAWANQSIAHCADVLLFCFGTGPRSLGVYETLKKQYDQWSEARPPSFDPYFVGSDEVEVGASFPDIRFSSPWHAIGNQYAELARILLAVHDPTIPTVGPLRRRVVQEADSQIRKGVWTVCGVALSNESVPPAMVVGCMAIHLCGDRFTDRQEQERLIQVLARTDCLHGWPTHALQRQLRDTWGVL</sequence>
<dbReference type="GO" id="GO:0005634">
    <property type="term" value="C:nucleus"/>
    <property type="evidence" value="ECO:0007669"/>
    <property type="project" value="UniProtKB-SubCell"/>
</dbReference>
<evidence type="ECO:0000256" key="3">
    <source>
        <dbReference type="ARBA" id="ARBA00023125"/>
    </source>
</evidence>